<keyword evidence="2" id="KW-1133">Transmembrane helix</keyword>
<evidence type="ECO:0000313" key="3">
    <source>
        <dbReference type="EMBL" id="CAK9171685.1"/>
    </source>
</evidence>
<feature type="compositionally biased region" description="Polar residues" evidence="1">
    <location>
        <begin position="7"/>
        <end position="16"/>
    </location>
</feature>
<accession>A0ABC8TVV9</accession>
<proteinExistence type="predicted"/>
<keyword evidence="4" id="KW-1185">Reference proteome</keyword>
<evidence type="ECO:0000256" key="2">
    <source>
        <dbReference type="SAM" id="Phobius"/>
    </source>
</evidence>
<comment type="caution">
    <text evidence="3">The sequence shown here is derived from an EMBL/GenBank/DDBJ whole genome shotgun (WGS) entry which is preliminary data.</text>
</comment>
<feature type="transmembrane region" description="Helical" evidence="2">
    <location>
        <begin position="45"/>
        <end position="67"/>
    </location>
</feature>
<dbReference type="AlphaFoldDB" id="A0ABC8TVV9"/>
<sequence>MEVATRLQISPASATPPNCDPIPYHQQEDQLHFLQGRHYGLQGEIMASAVILIFAIFLLLLIVLICLRRRNQAREMTYNYSVDQGNEIRDSH</sequence>
<keyword evidence="2" id="KW-0472">Membrane</keyword>
<name>A0ABC8TVV9_9AQUA</name>
<gene>
    <name evidence="3" type="ORF">ILEXP_LOCUS41274</name>
</gene>
<evidence type="ECO:0000313" key="4">
    <source>
        <dbReference type="Proteomes" id="UP001642360"/>
    </source>
</evidence>
<dbReference type="EMBL" id="CAUOFW020005824">
    <property type="protein sequence ID" value="CAK9171685.1"/>
    <property type="molecule type" value="Genomic_DNA"/>
</dbReference>
<organism evidence="3 4">
    <name type="scientific">Ilex paraguariensis</name>
    <name type="common">yerba mate</name>
    <dbReference type="NCBI Taxonomy" id="185542"/>
    <lineage>
        <taxon>Eukaryota</taxon>
        <taxon>Viridiplantae</taxon>
        <taxon>Streptophyta</taxon>
        <taxon>Embryophyta</taxon>
        <taxon>Tracheophyta</taxon>
        <taxon>Spermatophyta</taxon>
        <taxon>Magnoliopsida</taxon>
        <taxon>eudicotyledons</taxon>
        <taxon>Gunneridae</taxon>
        <taxon>Pentapetalae</taxon>
        <taxon>asterids</taxon>
        <taxon>campanulids</taxon>
        <taxon>Aquifoliales</taxon>
        <taxon>Aquifoliaceae</taxon>
        <taxon>Ilex</taxon>
    </lineage>
</organism>
<feature type="region of interest" description="Disordered" evidence="1">
    <location>
        <begin position="1"/>
        <end position="21"/>
    </location>
</feature>
<protein>
    <submittedName>
        <fullName evidence="3">Uncharacterized protein</fullName>
    </submittedName>
</protein>
<keyword evidence="2" id="KW-0812">Transmembrane</keyword>
<dbReference type="Proteomes" id="UP001642360">
    <property type="component" value="Unassembled WGS sequence"/>
</dbReference>
<evidence type="ECO:0000256" key="1">
    <source>
        <dbReference type="SAM" id="MobiDB-lite"/>
    </source>
</evidence>
<reference evidence="3 4" key="1">
    <citation type="submission" date="2024-02" db="EMBL/GenBank/DDBJ databases">
        <authorList>
            <person name="Vignale AGUSTIN F."/>
            <person name="Sosa J E."/>
            <person name="Modenutti C."/>
        </authorList>
    </citation>
    <scope>NUCLEOTIDE SEQUENCE [LARGE SCALE GENOMIC DNA]</scope>
</reference>